<protein>
    <submittedName>
        <fullName evidence="10">Afln vera monooxygenase</fullName>
    </submittedName>
</protein>
<evidence type="ECO:0000256" key="7">
    <source>
        <dbReference type="ARBA" id="ARBA00023004"/>
    </source>
</evidence>
<evidence type="ECO:0000256" key="3">
    <source>
        <dbReference type="ARBA" id="ARBA00010617"/>
    </source>
</evidence>
<keyword evidence="4" id="KW-0349">Heme</keyword>
<comment type="caution">
    <text evidence="10">The sequence shown here is derived from an EMBL/GenBank/DDBJ whole genome shotgun (WGS) entry which is preliminary data.</text>
</comment>
<feature type="transmembrane region" description="Helical" evidence="9">
    <location>
        <begin position="53"/>
        <end position="71"/>
    </location>
</feature>
<dbReference type="EMBL" id="JBFCZG010000001">
    <property type="protein sequence ID" value="KAL3427138.1"/>
    <property type="molecule type" value="Genomic_DNA"/>
</dbReference>
<organism evidence="10 11">
    <name type="scientific">Phlyctema vagabunda</name>
    <dbReference type="NCBI Taxonomy" id="108571"/>
    <lineage>
        <taxon>Eukaryota</taxon>
        <taxon>Fungi</taxon>
        <taxon>Dikarya</taxon>
        <taxon>Ascomycota</taxon>
        <taxon>Pezizomycotina</taxon>
        <taxon>Leotiomycetes</taxon>
        <taxon>Helotiales</taxon>
        <taxon>Dermateaceae</taxon>
        <taxon>Phlyctema</taxon>
    </lineage>
</organism>
<accession>A0ABR4PUV1</accession>
<dbReference type="PRINTS" id="PR00465">
    <property type="entry name" value="EP450IV"/>
</dbReference>
<dbReference type="GO" id="GO:0004497">
    <property type="term" value="F:monooxygenase activity"/>
    <property type="evidence" value="ECO:0007669"/>
    <property type="project" value="UniProtKB-KW"/>
</dbReference>
<evidence type="ECO:0000256" key="4">
    <source>
        <dbReference type="ARBA" id="ARBA00022617"/>
    </source>
</evidence>
<comment type="pathway">
    <text evidence="2">Secondary metabolite biosynthesis.</text>
</comment>
<name>A0ABR4PUV1_9HELO</name>
<evidence type="ECO:0000313" key="10">
    <source>
        <dbReference type="EMBL" id="KAL3427138.1"/>
    </source>
</evidence>
<sequence length="548" mass="62428">MTLTMAFVTWPSDQLIVALVFGYLTAVAYFVTKGYYARRQFSRLRKQGMPMPPWSPIFGHLLAFPSLIKMFPKNAPRTYLFGELYKPFVNSDGLLYLDTWPFGSPILVVVDPAMANQASSPQLDLPKPAIMKAFLDPFTGGGDNLASMNGSEWKHSRSIFNPGFSANYLLGQISSIVHESSVFVDILKEHAQKGDIFSMDNAALWFTMDNIGSLALNARFNSQRQYNPLAMAMRSQIEWHTTDDELNPFIRWNPIRPFIYWRNSRRMNAYISNQLDKRFNELRLQGKESASCSIMDLVLQDYITEHPTAEEIDKTFREWAITQIRLFLFVGHDSTSSTICYCYYLLSKHPAALARVRAEHDEVFGADVANVGTILVNQPHLINKLPYMLAVIKEVLRLFPPAQGIRYGTPGAFLEDSSGNKYPTEDMNVLIVHPVVHRHPKHWVDADRFIPERWLVGPEDPLYPVKGAWRAFEFGPRNCQGQALVMLDVSVALVMTARLFGFHPAYEEWDKLNPKNDIREVYGERAYQVLSGAMHPADGMPCRVSLRQ</sequence>
<evidence type="ECO:0000256" key="5">
    <source>
        <dbReference type="ARBA" id="ARBA00022723"/>
    </source>
</evidence>
<dbReference type="CDD" id="cd11051">
    <property type="entry name" value="CYP59-like"/>
    <property type="match status" value="1"/>
</dbReference>
<dbReference type="Proteomes" id="UP001629113">
    <property type="component" value="Unassembled WGS sequence"/>
</dbReference>
<keyword evidence="9" id="KW-0472">Membrane</keyword>
<evidence type="ECO:0000313" key="11">
    <source>
        <dbReference type="Proteomes" id="UP001629113"/>
    </source>
</evidence>
<evidence type="ECO:0000256" key="8">
    <source>
        <dbReference type="ARBA" id="ARBA00023033"/>
    </source>
</evidence>
<evidence type="ECO:0000256" key="6">
    <source>
        <dbReference type="ARBA" id="ARBA00023002"/>
    </source>
</evidence>
<dbReference type="PANTHER" id="PTHR24305">
    <property type="entry name" value="CYTOCHROME P450"/>
    <property type="match status" value="1"/>
</dbReference>
<keyword evidence="9" id="KW-1133">Transmembrane helix</keyword>
<dbReference type="InterPro" id="IPR001128">
    <property type="entry name" value="Cyt_P450"/>
</dbReference>
<keyword evidence="9" id="KW-0812">Transmembrane</keyword>
<evidence type="ECO:0000256" key="2">
    <source>
        <dbReference type="ARBA" id="ARBA00005179"/>
    </source>
</evidence>
<keyword evidence="8 10" id="KW-0503">Monooxygenase</keyword>
<dbReference type="InterPro" id="IPR036396">
    <property type="entry name" value="Cyt_P450_sf"/>
</dbReference>
<gene>
    <name evidence="10" type="ORF">PVAG01_00647</name>
</gene>
<dbReference type="Pfam" id="PF00067">
    <property type="entry name" value="p450"/>
    <property type="match status" value="1"/>
</dbReference>
<keyword evidence="11" id="KW-1185">Reference proteome</keyword>
<keyword evidence="5" id="KW-0479">Metal-binding</keyword>
<proteinExistence type="inferred from homology"/>
<dbReference type="Gene3D" id="1.10.630.10">
    <property type="entry name" value="Cytochrome P450"/>
    <property type="match status" value="1"/>
</dbReference>
<dbReference type="PANTHER" id="PTHR24305:SF107">
    <property type="entry name" value="P450, PUTATIVE (EUROFUNG)-RELATED"/>
    <property type="match status" value="1"/>
</dbReference>
<comment type="similarity">
    <text evidence="3">Belongs to the cytochrome P450 family.</text>
</comment>
<evidence type="ECO:0000256" key="9">
    <source>
        <dbReference type="SAM" id="Phobius"/>
    </source>
</evidence>
<keyword evidence="6" id="KW-0560">Oxidoreductase</keyword>
<dbReference type="InterPro" id="IPR050121">
    <property type="entry name" value="Cytochrome_P450_monoxygenase"/>
</dbReference>
<evidence type="ECO:0000256" key="1">
    <source>
        <dbReference type="ARBA" id="ARBA00001971"/>
    </source>
</evidence>
<dbReference type="PRINTS" id="PR00385">
    <property type="entry name" value="P450"/>
</dbReference>
<comment type="cofactor">
    <cofactor evidence="1">
        <name>heme</name>
        <dbReference type="ChEBI" id="CHEBI:30413"/>
    </cofactor>
</comment>
<keyword evidence="7" id="KW-0408">Iron</keyword>
<feature type="transmembrane region" description="Helical" evidence="9">
    <location>
        <begin position="15"/>
        <end position="32"/>
    </location>
</feature>
<reference evidence="10 11" key="1">
    <citation type="submission" date="2024-06" db="EMBL/GenBank/DDBJ databases">
        <title>Complete genome of Phlyctema vagabunda strain 19-DSS-EL-015.</title>
        <authorList>
            <person name="Fiorenzani C."/>
        </authorList>
    </citation>
    <scope>NUCLEOTIDE SEQUENCE [LARGE SCALE GENOMIC DNA]</scope>
    <source>
        <strain evidence="10 11">19-DSS-EL-015</strain>
    </source>
</reference>
<dbReference type="InterPro" id="IPR002403">
    <property type="entry name" value="Cyt_P450_E_grp-IV"/>
</dbReference>
<dbReference type="SUPFAM" id="SSF48264">
    <property type="entry name" value="Cytochrome P450"/>
    <property type="match status" value="1"/>
</dbReference>